<proteinExistence type="predicted"/>
<reference evidence="1" key="1">
    <citation type="journal article" date="2013" name="Genetics">
        <title>The draft genome and transcriptome of Panagrellus redivivus are shaped by the harsh demands of a free-living lifestyle.</title>
        <authorList>
            <person name="Srinivasan J."/>
            <person name="Dillman A.R."/>
            <person name="Macchietto M.G."/>
            <person name="Heikkinen L."/>
            <person name="Lakso M."/>
            <person name="Fracchia K.M."/>
            <person name="Antoshechkin I."/>
            <person name="Mortazavi A."/>
            <person name="Wong G."/>
            <person name="Sternberg P.W."/>
        </authorList>
    </citation>
    <scope>NUCLEOTIDE SEQUENCE [LARGE SCALE GENOMIC DNA]</scope>
    <source>
        <strain evidence="1">MT8872</strain>
    </source>
</reference>
<sequence length="145" mass="16477">MPNFSANCPPELRENIIAPYETLYVYIDKYGEVVESTIPPNSPNFQYTNRPAAPQQRPPLLQNQQVGMTRLIRRHQNHPGAEFDKYEGENLFRAAIHHSLPAETPKKDPPKAVCKNCIYVLDREIEGEHGYACYERSGGNGEGHQ</sequence>
<evidence type="ECO:0000313" key="2">
    <source>
        <dbReference type="WBParaSite" id="Pan_g8053.t1"/>
    </source>
</evidence>
<protein>
    <submittedName>
        <fullName evidence="2">Uncharacterized protein</fullName>
    </submittedName>
</protein>
<accession>A0A7E4W7R8</accession>
<organism evidence="1 2">
    <name type="scientific">Panagrellus redivivus</name>
    <name type="common">Microworm</name>
    <dbReference type="NCBI Taxonomy" id="6233"/>
    <lineage>
        <taxon>Eukaryota</taxon>
        <taxon>Metazoa</taxon>
        <taxon>Ecdysozoa</taxon>
        <taxon>Nematoda</taxon>
        <taxon>Chromadorea</taxon>
        <taxon>Rhabditida</taxon>
        <taxon>Tylenchina</taxon>
        <taxon>Panagrolaimomorpha</taxon>
        <taxon>Panagrolaimoidea</taxon>
        <taxon>Panagrolaimidae</taxon>
        <taxon>Panagrellus</taxon>
    </lineage>
</organism>
<dbReference type="AlphaFoldDB" id="A0A7E4W7R8"/>
<dbReference type="Proteomes" id="UP000492821">
    <property type="component" value="Unassembled WGS sequence"/>
</dbReference>
<name>A0A7E4W7R8_PANRE</name>
<reference evidence="2" key="2">
    <citation type="submission" date="2020-10" db="UniProtKB">
        <authorList>
            <consortium name="WormBaseParasite"/>
        </authorList>
    </citation>
    <scope>IDENTIFICATION</scope>
</reference>
<keyword evidence="1" id="KW-1185">Reference proteome</keyword>
<dbReference type="WBParaSite" id="Pan_g8053.t1">
    <property type="protein sequence ID" value="Pan_g8053.t1"/>
    <property type="gene ID" value="Pan_g8053"/>
</dbReference>
<evidence type="ECO:0000313" key="1">
    <source>
        <dbReference type="Proteomes" id="UP000492821"/>
    </source>
</evidence>